<accession>A0A164VZT4</accession>
<comment type="caution">
    <text evidence="1">The sequence shown here is derived from an EMBL/GenBank/DDBJ whole genome shotgun (WGS) entry which is preliminary data.</text>
</comment>
<sequence length="53" mass="6306">MEKVYFFNLCYCFPFEIDCQRHSQSIIVSWTFLLVKTPGSCILLVCKLQYVHL</sequence>
<protein>
    <submittedName>
        <fullName evidence="1">Uncharacterized protein</fullName>
    </submittedName>
</protein>
<reference evidence="1 2" key="1">
    <citation type="submission" date="2016-03" db="EMBL/GenBank/DDBJ databases">
        <title>EvidentialGene: Evidence-directed Construction of Genes on Genomes.</title>
        <authorList>
            <person name="Gilbert D.G."/>
            <person name="Choi J.-H."/>
            <person name="Mockaitis K."/>
            <person name="Colbourne J."/>
            <person name="Pfrender M."/>
        </authorList>
    </citation>
    <scope>NUCLEOTIDE SEQUENCE [LARGE SCALE GENOMIC DNA]</scope>
    <source>
        <strain evidence="1 2">Xinb3</strain>
        <tissue evidence="1">Complete organism</tissue>
    </source>
</reference>
<gene>
    <name evidence="1" type="ORF">APZ42_022089</name>
</gene>
<keyword evidence="2" id="KW-1185">Reference proteome</keyword>
<name>A0A164VZT4_9CRUS</name>
<organism evidence="1 2">
    <name type="scientific">Daphnia magna</name>
    <dbReference type="NCBI Taxonomy" id="35525"/>
    <lineage>
        <taxon>Eukaryota</taxon>
        <taxon>Metazoa</taxon>
        <taxon>Ecdysozoa</taxon>
        <taxon>Arthropoda</taxon>
        <taxon>Crustacea</taxon>
        <taxon>Branchiopoda</taxon>
        <taxon>Diplostraca</taxon>
        <taxon>Cladocera</taxon>
        <taxon>Anomopoda</taxon>
        <taxon>Daphniidae</taxon>
        <taxon>Daphnia</taxon>
    </lineage>
</organism>
<evidence type="ECO:0000313" key="1">
    <source>
        <dbReference type="EMBL" id="KZS12815.1"/>
    </source>
</evidence>
<dbReference type="EMBL" id="LRGB01001348">
    <property type="protein sequence ID" value="KZS12815.1"/>
    <property type="molecule type" value="Genomic_DNA"/>
</dbReference>
<proteinExistence type="predicted"/>
<dbReference type="Proteomes" id="UP000076858">
    <property type="component" value="Unassembled WGS sequence"/>
</dbReference>
<evidence type="ECO:0000313" key="2">
    <source>
        <dbReference type="Proteomes" id="UP000076858"/>
    </source>
</evidence>
<dbReference type="AlphaFoldDB" id="A0A164VZT4"/>